<comment type="caution">
    <text evidence="1">The sequence shown here is derived from an EMBL/GenBank/DDBJ whole genome shotgun (WGS) entry which is preliminary data.</text>
</comment>
<accession>A0AAW8RB21</accession>
<gene>
    <name evidence="1" type="ORF">MX635_11190</name>
</gene>
<dbReference type="Proteomes" id="UP001249945">
    <property type="component" value="Unassembled WGS sequence"/>
</dbReference>
<dbReference type="RefSeq" id="WP_311780780.1">
    <property type="nucleotide sequence ID" value="NZ_JALRMQ010000008.1"/>
</dbReference>
<dbReference type="EMBL" id="JALRMR010000014">
    <property type="protein sequence ID" value="MDT1974959.1"/>
    <property type="molecule type" value="Genomic_DNA"/>
</dbReference>
<evidence type="ECO:0000313" key="1">
    <source>
        <dbReference type="EMBL" id="MDT1974959.1"/>
    </source>
</evidence>
<evidence type="ECO:0000313" key="2">
    <source>
        <dbReference type="Proteomes" id="UP001249945"/>
    </source>
</evidence>
<organism evidence="1 2">
    <name type="scientific">Carnobacterium divergens</name>
    <name type="common">Lactobacillus divergens</name>
    <dbReference type="NCBI Taxonomy" id="2748"/>
    <lineage>
        <taxon>Bacteria</taxon>
        <taxon>Bacillati</taxon>
        <taxon>Bacillota</taxon>
        <taxon>Bacilli</taxon>
        <taxon>Lactobacillales</taxon>
        <taxon>Carnobacteriaceae</taxon>
        <taxon>Carnobacterium</taxon>
    </lineage>
</organism>
<proteinExistence type="predicted"/>
<dbReference type="AlphaFoldDB" id="A0AAW8RB21"/>
<sequence length="153" mass="18443">MTIYQVRQVGDKLLKWEKEKNHKEMSRVFILVSEEEIQRIQKNEFLKSDYKGEYYLTQNQAEQELMLNQITNYFKTQFDVTLERKTYCFAEFDFNPNYSGAICTGNQNQFNVTFSKLESTYGHIRERLQWEKWFPLTKEGLDLLSHKINETVQ</sequence>
<protein>
    <submittedName>
        <fullName evidence="1">Uncharacterized protein</fullName>
    </submittedName>
</protein>
<reference evidence="1" key="1">
    <citation type="submission" date="2022-04" db="EMBL/GenBank/DDBJ databases">
        <title>Draft genome sequences of lactic acid bacteria (LAB) strains involved in meat spoilage.</title>
        <authorList>
            <person name="Palevich N."/>
        </authorList>
    </citation>
    <scope>NUCLEOTIDE SEQUENCE</scope>
    <source>
        <strain evidence="1">9-14</strain>
    </source>
</reference>
<name>A0AAW8RB21_CARDV</name>